<dbReference type="SMART" id="SM00064">
    <property type="entry name" value="FYVE"/>
    <property type="match status" value="1"/>
</dbReference>
<dbReference type="InterPro" id="IPR017455">
    <property type="entry name" value="Znf_FYVE-rel"/>
</dbReference>
<dbReference type="InterPro" id="IPR000306">
    <property type="entry name" value="Znf_FYVE"/>
</dbReference>
<evidence type="ECO:0000256" key="3">
    <source>
        <dbReference type="ARBA" id="ARBA00022833"/>
    </source>
</evidence>
<evidence type="ECO:0000313" key="6">
    <source>
        <dbReference type="EMBL" id="KAF0743751.1"/>
    </source>
</evidence>
<dbReference type="SUPFAM" id="SSF57903">
    <property type="entry name" value="FYVE/PHD zinc finger"/>
    <property type="match status" value="1"/>
</dbReference>
<proteinExistence type="predicted"/>
<dbReference type="GO" id="GO:0008270">
    <property type="term" value="F:zinc ion binding"/>
    <property type="evidence" value="ECO:0007669"/>
    <property type="project" value="UniProtKB-KW"/>
</dbReference>
<keyword evidence="2 4" id="KW-0863">Zinc-finger</keyword>
<evidence type="ECO:0000259" key="5">
    <source>
        <dbReference type="PROSITE" id="PS50178"/>
    </source>
</evidence>
<keyword evidence="1" id="KW-0479">Metal-binding</keyword>
<evidence type="ECO:0000256" key="1">
    <source>
        <dbReference type="ARBA" id="ARBA00022723"/>
    </source>
</evidence>
<dbReference type="PANTHER" id="PTHR43102">
    <property type="entry name" value="SLR1143 PROTEIN"/>
    <property type="match status" value="1"/>
</dbReference>
<gene>
    <name evidence="6" type="ORF">Ae201684_001405</name>
</gene>
<dbReference type="VEuPathDB" id="FungiDB:AeMF1_013070"/>
<organism evidence="6 7">
    <name type="scientific">Aphanomyces euteiches</name>
    <dbReference type="NCBI Taxonomy" id="100861"/>
    <lineage>
        <taxon>Eukaryota</taxon>
        <taxon>Sar</taxon>
        <taxon>Stramenopiles</taxon>
        <taxon>Oomycota</taxon>
        <taxon>Saprolegniomycetes</taxon>
        <taxon>Saprolegniales</taxon>
        <taxon>Verrucalvaceae</taxon>
        <taxon>Aphanomyces</taxon>
    </lineage>
</organism>
<keyword evidence="7" id="KW-1185">Reference proteome</keyword>
<evidence type="ECO:0000313" key="7">
    <source>
        <dbReference type="Proteomes" id="UP000481153"/>
    </source>
</evidence>
<reference evidence="6 7" key="1">
    <citation type="submission" date="2019-07" db="EMBL/GenBank/DDBJ databases">
        <title>Genomics analysis of Aphanomyces spp. identifies a new class of oomycete effector associated with host adaptation.</title>
        <authorList>
            <person name="Gaulin E."/>
        </authorList>
    </citation>
    <scope>NUCLEOTIDE SEQUENCE [LARGE SCALE GENOMIC DNA]</scope>
    <source>
        <strain evidence="6 7">ATCC 201684</strain>
    </source>
</reference>
<dbReference type="Pfam" id="PF01363">
    <property type="entry name" value="FYVE"/>
    <property type="match status" value="1"/>
</dbReference>
<evidence type="ECO:0000256" key="4">
    <source>
        <dbReference type="PROSITE-ProRule" id="PRU00091"/>
    </source>
</evidence>
<dbReference type="Gene3D" id="3.30.40.10">
    <property type="entry name" value="Zinc/RING finger domain, C3HC4 (zinc finger)"/>
    <property type="match status" value="1"/>
</dbReference>
<protein>
    <recommendedName>
        <fullName evidence="5">FYVE-type domain-containing protein</fullName>
    </recommendedName>
</protein>
<dbReference type="InterPro" id="IPR013083">
    <property type="entry name" value="Znf_RING/FYVE/PHD"/>
</dbReference>
<dbReference type="EMBL" id="VJMJ01000012">
    <property type="protein sequence ID" value="KAF0743751.1"/>
    <property type="molecule type" value="Genomic_DNA"/>
</dbReference>
<evidence type="ECO:0000256" key="2">
    <source>
        <dbReference type="ARBA" id="ARBA00022771"/>
    </source>
</evidence>
<accession>A0A6G0XTI1</accession>
<dbReference type="PANTHER" id="PTHR43102:SF2">
    <property type="entry name" value="GAF DOMAIN-CONTAINING PROTEIN"/>
    <property type="match status" value="1"/>
</dbReference>
<dbReference type="Proteomes" id="UP000481153">
    <property type="component" value="Unassembled WGS sequence"/>
</dbReference>
<name>A0A6G0XTI1_9STRA</name>
<dbReference type="InterPro" id="IPR011011">
    <property type="entry name" value="Znf_FYVE_PHD"/>
</dbReference>
<keyword evidence="3" id="KW-0862">Zinc</keyword>
<dbReference type="AlphaFoldDB" id="A0A6G0XTI1"/>
<feature type="domain" description="FYVE-type" evidence="5">
    <location>
        <begin position="250"/>
        <end position="311"/>
    </location>
</feature>
<dbReference type="PROSITE" id="PS50178">
    <property type="entry name" value="ZF_FYVE"/>
    <property type="match status" value="1"/>
</dbReference>
<sequence>MGASFDEWEADARAVLPLFCFGETDEYTVVSQQIHPVSGTLKLELDERVLRDKAEDTTLYIVRATAYIPSAQLNEVLPIVMGSSEDNIHNTAHFIFGGKATFFEQLDTFKTEVSDLSIQYAEIDQTGMLTNTRWQSTYLDFQTTITPDWRREDSREMHVRLLQSIPDALEPNDKAFSPRAVMVRELDDHAGVQVQLVLSFVETRLINLPRRSRYQRIASNLGKLEEVVVSRRMTNSFRVNAGRPFTWVDDSSRLTCHICVTKFRMNKRRHHCRLCGEVACDTCVPKVEIFLPGASAPAFVRVCTACIHQEPEMMTSRRRSIVESISEAMYYNQCCNDTRGSTANSSMADSCSTRDSGCSNSDDADDRLLNWTLRCDSSMEDDSCCACCRDTLGAIRYECSKCEKMVCKPCNLQVQKRGCIENVCRVCVAQTAKPRPVVVQAPQKHKEAPQKKKEAASAKAKKILFQHAIMSLTR</sequence>
<comment type="caution">
    <text evidence="6">The sequence shown here is derived from an EMBL/GenBank/DDBJ whole genome shotgun (WGS) entry which is preliminary data.</text>
</comment>